<dbReference type="PATRIC" id="fig|745411.4.peg.1408"/>
<dbReference type="PROSITE" id="PS51371">
    <property type="entry name" value="CBS"/>
    <property type="match status" value="2"/>
</dbReference>
<gene>
    <name evidence="3" type="ORF">B3C1_07139</name>
</gene>
<dbReference type="EMBL" id="AMRI01000008">
    <property type="protein sequence ID" value="EKE75432.1"/>
    <property type="molecule type" value="Genomic_DNA"/>
</dbReference>
<dbReference type="Proteomes" id="UP000006755">
    <property type="component" value="Unassembled WGS sequence"/>
</dbReference>
<dbReference type="PANTHER" id="PTHR22572">
    <property type="entry name" value="SUGAR-1-PHOSPHATE GUANYL TRANSFERASE"/>
    <property type="match status" value="1"/>
</dbReference>
<dbReference type="OrthoDB" id="9803871at2"/>
<dbReference type="RefSeq" id="WP_008483864.1">
    <property type="nucleotide sequence ID" value="NZ_AMRI01000008.1"/>
</dbReference>
<keyword evidence="3" id="KW-0808">Transferase</keyword>
<keyword evidence="4" id="KW-1185">Reference proteome</keyword>
<dbReference type="eggNOG" id="COG1208">
    <property type="taxonomic scope" value="Bacteria"/>
</dbReference>
<dbReference type="Pfam" id="PF00571">
    <property type="entry name" value="CBS"/>
    <property type="match status" value="2"/>
</dbReference>
<evidence type="ECO:0000313" key="3">
    <source>
        <dbReference type="EMBL" id="EKE75432.1"/>
    </source>
</evidence>
<feature type="domain" description="CBS" evidence="2">
    <location>
        <begin position="1"/>
        <end position="58"/>
    </location>
</feature>
<comment type="caution">
    <text evidence="3">The sequence shown here is derived from an EMBL/GenBank/DDBJ whole genome shotgun (WGS) entry which is preliminary data.</text>
</comment>
<dbReference type="SMART" id="SM00116">
    <property type="entry name" value="CBS"/>
    <property type="match status" value="2"/>
</dbReference>
<evidence type="ECO:0000259" key="2">
    <source>
        <dbReference type="PROSITE" id="PS51371"/>
    </source>
</evidence>
<dbReference type="AlphaFoldDB" id="K2JLY2"/>
<sequence length="351" mass="39391">MHQWANTRLTRDTTIREAMRIITQGALRIGLVCDNNDKLLGIVTDGDIRRGLLADAEMTDPASNVMNCRPQCANANHSKAQMLAMMRQFDITTLPIVDNQGKVLGLQTLKDLLAQPRFDNPVFIMAGGFGTRLRPLTEHCPKPMLMVGDKPLLAHLVERFVRQGFHNLYISTHFMPEMIRDYFGDGSNFGASITYVHEDQPLGTGGALGLLPKDLPALPLIMMNGDVLTKVDFVRLLKHHQQHDFDATMCVREYEYQIPFGVVESQGELITAMTEKPLHRYHVNTGIYVLSPKAIGAVQADTRIDMPTLLEERMGQGHKVGIYTTFDYWLDIGRVDDYRRAQVDIGVLGSD</sequence>
<dbReference type="GO" id="GO:0016779">
    <property type="term" value="F:nucleotidyltransferase activity"/>
    <property type="evidence" value="ECO:0007669"/>
    <property type="project" value="UniProtKB-ARBA"/>
</dbReference>
<dbReference type="InterPro" id="IPR000644">
    <property type="entry name" value="CBS_dom"/>
</dbReference>
<dbReference type="InterPro" id="IPR029044">
    <property type="entry name" value="Nucleotide-diphossugar_trans"/>
</dbReference>
<dbReference type="Pfam" id="PF00483">
    <property type="entry name" value="NTP_transferase"/>
    <property type="match status" value="1"/>
</dbReference>
<dbReference type="Gene3D" id="3.10.580.10">
    <property type="entry name" value="CBS-domain"/>
    <property type="match status" value="1"/>
</dbReference>
<name>K2JLY2_9GAMM</name>
<feature type="domain" description="CBS" evidence="2">
    <location>
        <begin position="66"/>
        <end position="122"/>
    </location>
</feature>
<evidence type="ECO:0000313" key="4">
    <source>
        <dbReference type="Proteomes" id="UP000006755"/>
    </source>
</evidence>
<dbReference type="Gene3D" id="3.90.550.10">
    <property type="entry name" value="Spore Coat Polysaccharide Biosynthesis Protein SpsA, Chain A"/>
    <property type="match status" value="1"/>
</dbReference>
<organism evidence="3 4">
    <name type="scientific">Gallaecimonas xiamenensis 3-C-1</name>
    <dbReference type="NCBI Taxonomy" id="745411"/>
    <lineage>
        <taxon>Bacteria</taxon>
        <taxon>Pseudomonadati</taxon>
        <taxon>Pseudomonadota</taxon>
        <taxon>Gammaproteobacteria</taxon>
        <taxon>Enterobacterales</taxon>
        <taxon>Gallaecimonadaceae</taxon>
        <taxon>Gallaecimonas</taxon>
    </lineage>
</organism>
<evidence type="ECO:0000256" key="1">
    <source>
        <dbReference type="PROSITE-ProRule" id="PRU00703"/>
    </source>
</evidence>
<dbReference type="CDD" id="cd06426">
    <property type="entry name" value="NTP_transferase_like_2"/>
    <property type="match status" value="1"/>
</dbReference>
<dbReference type="InterPro" id="IPR046342">
    <property type="entry name" value="CBS_dom_sf"/>
</dbReference>
<dbReference type="eggNOG" id="COG0517">
    <property type="taxonomic scope" value="Bacteria"/>
</dbReference>
<proteinExistence type="predicted"/>
<dbReference type="CDD" id="cd04607">
    <property type="entry name" value="CBS_pair_NTP_transferase_assoc"/>
    <property type="match status" value="1"/>
</dbReference>
<dbReference type="SUPFAM" id="SSF53448">
    <property type="entry name" value="Nucleotide-diphospho-sugar transferases"/>
    <property type="match status" value="1"/>
</dbReference>
<accession>K2JLY2</accession>
<keyword evidence="1" id="KW-0129">CBS domain</keyword>
<protein>
    <submittedName>
        <fullName evidence="3">Mannose-1-phosphate guanyltransferase</fullName>
    </submittedName>
</protein>
<dbReference type="InterPro" id="IPR050486">
    <property type="entry name" value="Mannose-1P_guanyltransferase"/>
</dbReference>
<dbReference type="InterPro" id="IPR005835">
    <property type="entry name" value="NTP_transferase_dom"/>
</dbReference>
<dbReference type="SUPFAM" id="SSF54631">
    <property type="entry name" value="CBS-domain pair"/>
    <property type="match status" value="1"/>
</dbReference>
<reference evidence="3 4" key="1">
    <citation type="journal article" date="2012" name="J. Bacteriol.">
        <title>Genome Sequence of Gallaecimonas xiamenensis Type Strain 3-C-1.</title>
        <authorList>
            <person name="Lai Q."/>
            <person name="Wang L."/>
            <person name="Wang W."/>
            <person name="Shao Z."/>
        </authorList>
    </citation>
    <scope>NUCLEOTIDE SEQUENCE [LARGE SCALE GENOMIC DNA]</scope>
    <source>
        <strain evidence="3 4">3-C-1</strain>
    </source>
</reference>
<dbReference type="STRING" id="745411.B3C1_07139"/>